<keyword evidence="1" id="KW-0436">Ligase</keyword>
<keyword evidence="2" id="KW-1185">Reference proteome</keyword>
<dbReference type="InterPro" id="IPR050580">
    <property type="entry name" value="2H_phosphoesterase_YjcG-like"/>
</dbReference>
<dbReference type="PANTHER" id="PTHR40037:SF1">
    <property type="entry name" value="PHOSPHOESTERASE SAOUHSC_00951-RELATED"/>
    <property type="match status" value="1"/>
</dbReference>
<dbReference type="Gene3D" id="3.90.1140.10">
    <property type="entry name" value="Cyclic phosphodiesterase"/>
    <property type="match status" value="1"/>
</dbReference>
<evidence type="ECO:0000313" key="1">
    <source>
        <dbReference type="EMBL" id="TWH80390.1"/>
    </source>
</evidence>
<dbReference type="InterPro" id="IPR009097">
    <property type="entry name" value="Cyclic_Pdiesterase"/>
</dbReference>
<dbReference type="GO" id="GO:0016874">
    <property type="term" value="F:ligase activity"/>
    <property type="evidence" value="ECO:0007669"/>
    <property type="project" value="UniProtKB-KW"/>
</dbReference>
<accession>A0A562JBC4</accession>
<dbReference type="PANTHER" id="PTHR40037">
    <property type="entry name" value="PHOSPHOESTERASE YJCG-RELATED"/>
    <property type="match status" value="1"/>
</dbReference>
<sequence>MRFRTIMIFPEFENIDVINDIRKKYDPLADLVLPHITLVFPFDSELTNEELNLHLKECLSDIQPFKMELEGFSKQINNYGNYLLLNVVQGIDEIKNIHDRLYKGRLKQFDAGYDYVPHMTVGNLSSIDLLNKAFDDVNKCNDIFSTVVKKISVEMIGDNEESIIIIEHELNG</sequence>
<protein>
    <submittedName>
        <fullName evidence="1">2'-5' RNA ligase</fullName>
    </submittedName>
</protein>
<dbReference type="RefSeq" id="WP_145082230.1">
    <property type="nucleotide sequence ID" value="NZ_VLKH01000004.1"/>
</dbReference>
<dbReference type="Proteomes" id="UP000315343">
    <property type="component" value="Unassembled WGS sequence"/>
</dbReference>
<reference evidence="1 2" key="1">
    <citation type="submission" date="2019-07" db="EMBL/GenBank/DDBJ databases">
        <title>Genomic Encyclopedia of Type Strains, Phase I: the one thousand microbial genomes (KMG-I) project.</title>
        <authorList>
            <person name="Kyrpides N."/>
        </authorList>
    </citation>
    <scope>NUCLEOTIDE SEQUENCE [LARGE SCALE GENOMIC DNA]</scope>
    <source>
        <strain evidence="1 2">DSM 13558</strain>
    </source>
</reference>
<dbReference type="AlphaFoldDB" id="A0A562JBC4"/>
<dbReference type="EMBL" id="VLKH01000004">
    <property type="protein sequence ID" value="TWH80390.1"/>
    <property type="molecule type" value="Genomic_DNA"/>
</dbReference>
<comment type="caution">
    <text evidence="1">The sequence shown here is derived from an EMBL/GenBank/DDBJ whole genome shotgun (WGS) entry which is preliminary data.</text>
</comment>
<organism evidence="1 2">
    <name type="scientific">Sedimentibacter saalensis</name>
    <dbReference type="NCBI Taxonomy" id="130788"/>
    <lineage>
        <taxon>Bacteria</taxon>
        <taxon>Bacillati</taxon>
        <taxon>Bacillota</taxon>
        <taxon>Tissierellia</taxon>
        <taxon>Sedimentibacter</taxon>
    </lineage>
</organism>
<dbReference type="SUPFAM" id="SSF55144">
    <property type="entry name" value="LigT-like"/>
    <property type="match status" value="1"/>
</dbReference>
<dbReference type="OrthoDB" id="1524661at2"/>
<dbReference type="Pfam" id="PF13563">
    <property type="entry name" value="2_5_RNA_ligase2"/>
    <property type="match status" value="1"/>
</dbReference>
<evidence type="ECO:0000313" key="2">
    <source>
        <dbReference type="Proteomes" id="UP000315343"/>
    </source>
</evidence>
<proteinExistence type="predicted"/>
<name>A0A562JBC4_9FIRM</name>
<gene>
    <name evidence="1" type="ORF">LY60_01651</name>
</gene>